<dbReference type="KEGG" id="ial:IALB_0216"/>
<dbReference type="STRING" id="945713.IALB_0216"/>
<gene>
    <name evidence="2" type="ordered locus">IALB_0216</name>
</gene>
<protein>
    <recommendedName>
        <fullName evidence="1">Secretion system C-terminal sorting domain-containing protein</fullName>
    </recommendedName>
</protein>
<dbReference type="Gene3D" id="2.60.40.4070">
    <property type="match status" value="1"/>
</dbReference>
<organism evidence="2 3">
    <name type="scientific">Ignavibacterium album (strain DSM 19864 / JCM 16511 / NBRC 101810 / Mat9-16)</name>
    <dbReference type="NCBI Taxonomy" id="945713"/>
    <lineage>
        <taxon>Bacteria</taxon>
        <taxon>Pseudomonadati</taxon>
        <taxon>Ignavibacteriota</taxon>
        <taxon>Ignavibacteria</taxon>
        <taxon>Ignavibacteriales</taxon>
        <taxon>Ignavibacteriaceae</taxon>
        <taxon>Ignavibacterium</taxon>
    </lineage>
</organism>
<name>I0AG21_IGNAJ</name>
<dbReference type="InterPro" id="IPR026444">
    <property type="entry name" value="Secre_tail"/>
</dbReference>
<dbReference type="RefSeq" id="WP_014559087.1">
    <property type="nucleotide sequence ID" value="NC_017464.1"/>
</dbReference>
<dbReference type="Gene3D" id="2.60.40.10">
    <property type="entry name" value="Immunoglobulins"/>
    <property type="match status" value="1"/>
</dbReference>
<dbReference type="HOGENOM" id="CLU_456186_0_0_10"/>
<evidence type="ECO:0000313" key="2">
    <source>
        <dbReference type="EMBL" id="AFH47928.1"/>
    </source>
</evidence>
<accession>I0AG21</accession>
<dbReference type="Pfam" id="PF18962">
    <property type="entry name" value="Por_Secre_tail"/>
    <property type="match status" value="1"/>
</dbReference>
<evidence type="ECO:0000313" key="3">
    <source>
        <dbReference type="Proteomes" id="UP000007394"/>
    </source>
</evidence>
<keyword evidence="3" id="KW-1185">Reference proteome</keyword>
<dbReference type="InterPro" id="IPR013783">
    <property type="entry name" value="Ig-like_fold"/>
</dbReference>
<dbReference type="EMBL" id="CP003418">
    <property type="protein sequence ID" value="AFH47928.1"/>
    <property type="molecule type" value="Genomic_DNA"/>
</dbReference>
<dbReference type="AlphaFoldDB" id="I0AG21"/>
<dbReference type="Gene3D" id="2.120.10.30">
    <property type="entry name" value="TolB, C-terminal domain"/>
    <property type="match status" value="1"/>
</dbReference>
<sequence length="598" mass="66000">MKRIFLFFAGLLLSTSLLYSQYEPIYSFEELMRITEENPQMIFEAREMTSLLEIPHSIYLPQGIFIEARAVQNDRVVYVVINNLLDIYNNAEVLTWQQIQNRFDLSSARLNYVKKATQNPTLGYNITVRPEGSQSSQYLLIPDWTADGIMLFDATTGDLLNQNFIVDPTNLSSPKQARLAPQGFVSVSDQIDDVVQSYDTMGTYFGVFAPAGGVNNTILDNIRGHNYRPNGNLVVTVGSGGNQNAVAEFDNAGNYIGQFIAAGAGGLNSPFDIVFRSNDVLVDGSSSNKVHRYDLSGNYLNDFVSSGLAFPQQIHLESNGNVAVAGFSTPSALFVYDSLGTLLASYNVITGLRGAYKLPNGNYIVTNGSGVHEITTSNTLVRTIVAGVSAQYVDFVDFQNVIPVELKSFTAVANGNNVELSWSTATETNNRGFEIQRSVISSRARNLSWEAAGFVDGKGTTTEPQNYVFVDKNLTSGKYAYRLKQIDFDGTFEYSNEIEVEIVTPDKFTLEQNYPNPFNPTTVISWQSPVSGWQTLKVYDVLGNEVVTLVNEHREAGSYKVEFSTGSIGNASELPSGIYYYKLSIGNFSDVKKMTVIK</sequence>
<evidence type="ECO:0000259" key="1">
    <source>
        <dbReference type="Pfam" id="PF18962"/>
    </source>
</evidence>
<proteinExistence type="predicted"/>
<dbReference type="Proteomes" id="UP000007394">
    <property type="component" value="Chromosome"/>
</dbReference>
<feature type="domain" description="Secretion system C-terminal sorting" evidence="1">
    <location>
        <begin position="514"/>
        <end position="596"/>
    </location>
</feature>
<dbReference type="NCBIfam" id="TIGR04183">
    <property type="entry name" value="Por_Secre_tail"/>
    <property type="match status" value="1"/>
</dbReference>
<dbReference type="InterPro" id="IPR011042">
    <property type="entry name" value="6-blade_b-propeller_TolB-like"/>
</dbReference>
<reference evidence="2 3" key="1">
    <citation type="journal article" date="2012" name="Front. Microbiol.">
        <title>Complete genome of Ignavibacterium album, a metabolically versatile, flagellated, facultative anaerobe from the phylum Chlorobi.</title>
        <authorList>
            <person name="Liu Z."/>
            <person name="Frigaard N.-U."/>
            <person name="Vogl K."/>
            <person name="Iino T."/>
            <person name="Ohkuma M."/>
            <person name="Overmann J."/>
            <person name="Bryant D.A."/>
        </authorList>
    </citation>
    <scope>NUCLEOTIDE SEQUENCE [LARGE SCALE GENOMIC DNA]</scope>
    <source>
        <strain evidence="3">DSM 19864 / JCM 16511 / NBRC 101810 / Mat9-16</strain>
    </source>
</reference>
<dbReference type="eggNOG" id="COG3391">
    <property type="taxonomic scope" value="Bacteria"/>
</dbReference>
<dbReference type="SUPFAM" id="SSF63829">
    <property type="entry name" value="Calcium-dependent phosphotriesterase"/>
    <property type="match status" value="1"/>
</dbReference>